<dbReference type="PANTHER" id="PTHR21373:SF0">
    <property type="entry name" value="N-ALPHA-ACETYLTRANSFERASE 35, NATC AUXILIARY SUBUNIT"/>
    <property type="match status" value="1"/>
</dbReference>
<dbReference type="EMBL" id="KQ257450">
    <property type="protein sequence ID" value="KND04780.1"/>
    <property type="molecule type" value="Genomic_DNA"/>
</dbReference>
<name>A0A0L0HV54_SPIPD</name>
<dbReference type="STRING" id="645134.A0A0L0HV54"/>
<dbReference type="eggNOG" id="KOG2343">
    <property type="taxonomic scope" value="Eukaryota"/>
</dbReference>
<keyword evidence="3" id="KW-0963">Cytoplasm</keyword>
<dbReference type="AlphaFoldDB" id="A0A0L0HV54"/>
<reference evidence="7 8" key="1">
    <citation type="submission" date="2009-08" db="EMBL/GenBank/DDBJ databases">
        <title>The Genome Sequence of Spizellomyces punctatus strain DAOM BR117.</title>
        <authorList>
            <consortium name="The Broad Institute Genome Sequencing Platform"/>
            <person name="Russ C."/>
            <person name="Cuomo C."/>
            <person name="Shea T."/>
            <person name="Young S.K."/>
            <person name="Zeng Q."/>
            <person name="Koehrsen M."/>
            <person name="Haas B."/>
            <person name="Borodovsky M."/>
            <person name="Guigo R."/>
            <person name="Alvarado L."/>
            <person name="Berlin A."/>
            <person name="Bochicchio J."/>
            <person name="Borenstein D."/>
            <person name="Chapman S."/>
            <person name="Chen Z."/>
            <person name="Engels R."/>
            <person name="Freedman E."/>
            <person name="Gellesch M."/>
            <person name="Goldberg J."/>
            <person name="Griggs A."/>
            <person name="Gujja S."/>
            <person name="Heiman D."/>
            <person name="Hepburn T."/>
            <person name="Howarth C."/>
            <person name="Jen D."/>
            <person name="Larson L."/>
            <person name="Lewis B."/>
            <person name="Mehta T."/>
            <person name="Park D."/>
            <person name="Pearson M."/>
            <person name="Roberts A."/>
            <person name="Saif S."/>
            <person name="Shenoy N."/>
            <person name="Sisk P."/>
            <person name="Stolte C."/>
            <person name="Sykes S."/>
            <person name="Thomson T."/>
            <person name="Walk T."/>
            <person name="White J."/>
            <person name="Yandava C."/>
            <person name="Burger G."/>
            <person name="Gray M.W."/>
            <person name="Holland P.W.H."/>
            <person name="King N."/>
            <person name="Lang F.B.F."/>
            <person name="Roger A.J."/>
            <person name="Ruiz-Trillo I."/>
            <person name="Lander E."/>
            <person name="Nusbaum C."/>
        </authorList>
    </citation>
    <scope>NUCLEOTIDE SEQUENCE [LARGE SCALE GENOMIC DNA]</scope>
    <source>
        <strain evidence="7 8">DAOM BR117</strain>
    </source>
</reference>
<dbReference type="GO" id="GO:0031417">
    <property type="term" value="C:NatC complex"/>
    <property type="evidence" value="ECO:0007669"/>
    <property type="project" value="InterPro"/>
</dbReference>
<dbReference type="PANTHER" id="PTHR21373">
    <property type="entry name" value="GLUCOSE REPRESSIBLE PROTEIN MAK10"/>
    <property type="match status" value="1"/>
</dbReference>
<dbReference type="RefSeq" id="XP_016612819.1">
    <property type="nucleotide sequence ID" value="XM_016748808.1"/>
</dbReference>
<protein>
    <recommendedName>
        <fullName evidence="9">Mak10 subunit, NatC N(Alpha)-terminal acetyltransferase</fullName>
    </recommendedName>
</protein>
<evidence type="ECO:0000256" key="4">
    <source>
        <dbReference type="SAM" id="MobiDB-lite"/>
    </source>
</evidence>
<dbReference type="Proteomes" id="UP000053201">
    <property type="component" value="Unassembled WGS sequence"/>
</dbReference>
<comment type="similarity">
    <text evidence="2">Belongs to the MAK10 family.</text>
</comment>
<dbReference type="Pfam" id="PF04112">
    <property type="entry name" value="Mak10"/>
    <property type="match status" value="1"/>
</dbReference>
<feature type="region of interest" description="Disordered" evidence="4">
    <location>
        <begin position="1"/>
        <end position="21"/>
    </location>
</feature>
<evidence type="ECO:0000256" key="1">
    <source>
        <dbReference type="ARBA" id="ARBA00004496"/>
    </source>
</evidence>
<dbReference type="OrthoDB" id="269405at2759"/>
<evidence type="ECO:0000259" key="5">
    <source>
        <dbReference type="Pfam" id="PF04112"/>
    </source>
</evidence>
<feature type="domain" description="NAA35-like TPR repeats" evidence="6">
    <location>
        <begin position="332"/>
        <end position="709"/>
    </location>
</feature>
<dbReference type="GeneID" id="27684206"/>
<feature type="domain" description="NAA35-like N-terminal" evidence="5">
    <location>
        <begin position="51"/>
        <end position="140"/>
    </location>
</feature>
<evidence type="ECO:0000256" key="3">
    <source>
        <dbReference type="ARBA" id="ARBA00022490"/>
    </source>
</evidence>
<proteinExistence type="inferred from homology"/>
<sequence length="714" mass="81604">MSLKTIHEEILEQDHKPPTSVHRPFEWAPVEPSWQDVTQFLKDATNELEVGQLVHPEGFTLWEAMSAIEMMDPKMDAGMELPPELTSGKLAVSDIETKRFTAAEVIGVIDELISLEMSWISGNLLCQTLFTCIYLHEPYKITSPLLQAYIIAVLKTANLIRREVTMAHVYEEEDFIPDSMGLSLCEEVQENEALSSLLQVEDALMVHWRTAKGKPAKSDAGEIEILECPEGRELEYIDALLSRIRFRRAFYSTVASIGRYNLPHARKSLAQAITQIKTIQNTIPLGSDVKESFDPYVTRKLFSQSPPKPIIAMRKEDGAEAMASMLSHFQEICDVPALQDSHELLGFLNYVSGRSPNPNVLTRSLMQKTLVRDGKLFGRMDLKDLIRDSVIKLCSPLCFSVTDPQVMETVDLFLERAVDPFWALLQLFGHNRARQHRRLRKLVRQWEALQVEAEALDLDLQATIPSRSDSDELPFHLSSWVYHQKLNLLLLYLLLGYELDLYGTYEHVMVSWYLEYLFEMQEQHLLRIERNRNNPGRREEQTTMLLLTEVVAKQLIFRGLFQLGKVLRRQGLLPSPKHAAYNESIHYGHRFRVFSNLGSPSILPFEHFLDAVQENDDGDEALQLAQADFAAAKGMLERLLQSSRRENGAHCADKQQGWIEDRRTDISNLIKVCIANEVGIRTMTGIDATERGKHLNVAFETKYHKQVPLLVVKR</sequence>
<evidence type="ECO:0000256" key="2">
    <source>
        <dbReference type="ARBA" id="ARBA00006289"/>
    </source>
</evidence>
<evidence type="ECO:0000313" key="8">
    <source>
        <dbReference type="Proteomes" id="UP000053201"/>
    </source>
</evidence>
<evidence type="ECO:0000313" key="7">
    <source>
        <dbReference type="EMBL" id="KND04780.1"/>
    </source>
</evidence>
<dbReference type="InterPro" id="IPR057982">
    <property type="entry name" value="TPR_NAA35"/>
</dbReference>
<dbReference type="InterPro" id="IPR007244">
    <property type="entry name" value="Naa35_N"/>
</dbReference>
<evidence type="ECO:0008006" key="9">
    <source>
        <dbReference type="Google" id="ProtNLM"/>
    </source>
</evidence>
<dbReference type="InterPro" id="IPR057983">
    <property type="entry name" value="NAA35-like_N"/>
</dbReference>
<dbReference type="OMA" id="QMEWIVQ"/>
<dbReference type="InParanoid" id="A0A0L0HV54"/>
<evidence type="ECO:0000259" key="6">
    <source>
        <dbReference type="Pfam" id="PF25789"/>
    </source>
</evidence>
<keyword evidence="8" id="KW-1185">Reference proteome</keyword>
<dbReference type="Pfam" id="PF25789">
    <property type="entry name" value="TPR_NAA35"/>
    <property type="match status" value="1"/>
</dbReference>
<feature type="compositionally biased region" description="Basic and acidic residues" evidence="4">
    <location>
        <begin position="1"/>
        <end position="17"/>
    </location>
</feature>
<accession>A0A0L0HV54</accession>
<organism evidence="7 8">
    <name type="scientific">Spizellomyces punctatus (strain DAOM BR117)</name>
    <dbReference type="NCBI Taxonomy" id="645134"/>
    <lineage>
        <taxon>Eukaryota</taxon>
        <taxon>Fungi</taxon>
        <taxon>Fungi incertae sedis</taxon>
        <taxon>Chytridiomycota</taxon>
        <taxon>Chytridiomycota incertae sedis</taxon>
        <taxon>Chytridiomycetes</taxon>
        <taxon>Spizellomycetales</taxon>
        <taxon>Spizellomycetaceae</taxon>
        <taxon>Spizellomyces</taxon>
    </lineage>
</organism>
<dbReference type="VEuPathDB" id="FungiDB:SPPG_00484"/>
<dbReference type="FunCoup" id="A0A0L0HV54">
    <property type="interactions" value="450"/>
</dbReference>
<comment type="subcellular location">
    <subcellularLocation>
        <location evidence="1">Cytoplasm</location>
    </subcellularLocation>
</comment>
<gene>
    <name evidence="7" type="ORF">SPPG_00484</name>
</gene>